<feature type="compositionally biased region" description="Low complexity" evidence="9">
    <location>
        <begin position="11"/>
        <end position="69"/>
    </location>
</feature>
<feature type="transmembrane region" description="Helical" evidence="8">
    <location>
        <begin position="408"/>
        <end position="428"/>
    </location>
</feature>
<keyword evidence="6 8" id="KW-1133">Transmembrane helix</keyword>
<name>A0A2S4KRM5_9HYPO</name>
<evidence type="ECO:0000256" key="3">
    <source>
        <dbReference type="ARBA" id="ARBA00007168"/>
    </source>
</evidence>
<dbReference type="EMBL" id="PKSG01000791">
    <property type="protein sequence ID" value="POR32820.1"/>
    <property type="molecule type" value="Genomic_DNA"/>
</dbReference>
<comment type="function">
    <text evidence="1 8">Probably involved in transport through the plasma membrane.</text>
</comment>
<dbReference type="PANTHER" id="PTHR12385">
    <property type="entry name" value="CHOLINE TRANSPORTER-LIKE (SLC FAMILY 44)"/>
    <property type="match status" value="1"/>
</dbReference>
<evidence type="ECO:0000256" key="1">
    <source>
        <dbReference type="ARBA" id="ARBA00002957"/>
    </source>
</evidence>
<gene>
    <name evidence="10" type="ORF">TPAR_06982</name>
</gene>
<reference evidence="10 11" key="1">
    <citation type="submission" date="2018-01" db="EMBL/GenBank/DDBJ databases">
        <title>Harnessing the power of phylogenomics to disentangle the directionality and signatures of interkingdom host jumping in the parasitic fungal genus Tolypocladium.</title>
        <authorList>
            <person name="Quandt C.A."/>
            <person name="Patterson W."/>
            <person name="Spatafora J.W."/>
        </authorList>
    </citation>
    <scope>NUCLEOTIDE SEQUENCE [LARGE SCALE GENOMIC DNA]</scope>
    <source>
        <strain evidence="10 11">NRBC 100945</strain>
    </source>
</reference>
<feature type="compositionally biased region" description="Pro residues" evidence="9">
    <location>
        <begin position="70"/>
        <end position="80"/>
    </location>
</feature>
<evidence type="ECO:0000256" key="5">
    <source>
        <dbReference type="ARBA" id="ARBA00022692"/>
    </source>
</evidence>
<organism evidence="10 11">
    <name type="scientific">Tolypocladium paradoxum</name>
    <dbReference type="NCBI Taxonomy" id="94208"/>
    <lineage>
        <taxon>Eukaryota</taxon>
        <taxon>Fungi</taxon>
        <taxon>Dikarya</taxon>
        <taxon>Ascomycota</taxon>
        <taxon>Pezizomycotina</taxon>
        <taxon>Sordariomycetes</taxon>
        <taxon>Hypocreomycetidae</taxon>
        <taxon>Hypocreales</taxon>
        <taxon>Ophiocordycipitaceae</taxon>
        <taxon>Tolypocladium</taxon>
    </lineage>
</organism>
<sequence>MGEADSYAAAGQQERGPPQQYGQQQQQWQQQQWQQPQQHQGYYNNNNNNNSGNQAWNNQGYGQNGYQQQPQPPPPPPPQHDPYQQPTYGAPPPYSVNPPKGNEQYGFDQAFKIEKPKYNDLWAGILLILVFAGYVAVSAIAIRGYTTGNKGKGIYGGNNNFSLDNNTIILFACVLAVAFVFSWSYVWMARAFPKQFIWVTGILNVCWALGTAIFYLYKKYWSAGIVFLVFALFAAFAFWTWIPRIPFSALMLKTAVNVSKKFGHVYLVSLIGGLIATALAAWFSVTMTAIYVTYEPSRNNPKCGANGKGCSQATVIGLMVFITFAMYWVSEWLKNTIHTIIAGVYGSWYFCVHNFPKGATRGAAKRALTYSFGSISFGSLLVAIVQFLRQLCSVARSQAGDEGGIGGMIGYVLFCILGCLLSLLEWALEFLNRYAFCHIALYGKAYVPAAKDTWNMIKDRGIDALVNECLIGPVLSFGAMFIGVACALFSYLYLLFTQPAYNSTGSYTPVILAFAFLVGFQIAHVFTTPLSSGIDTIFVASGWDPQVMINDHPELYQEMVHVYPQVQQAIQVR</sequence>
<evidence type="ECO:0000256" key="4">
    <source>
        <dbReference type="ARBA" id="ARBA00015388"/>
    </source>
</evidence>
<feature type="transmembrane region" description="Helical" evidence="8">
    <location>
        <begin position="313"/>
        <end position="330"/>
    </location>
</feature>
<feature type="transmembrane region" description="Helical" evidence="8">
    <location>
        <begin position="367"/>
        <end position="388"/>
    </location>
</feature>
<dbReference type="InterPro" id="IPR007603">
    <property type="entry name" value="Choline_transptr-like"/>
</dbReference>
<feature type="transmembrane region" description="Helical" evidence="8">
    <location>
        <begin position="262"/>
        <end position="292"/>
    </location>
</feature>
<feature type="transmembrane region" description="Helical" evidence="8">
    <location>
        <begin position="195"/>
        <end position="217"/>
    </location>
</feature>
<evidence type="ECO:0000256" key="8">
    <source>
        <dbReference type="RuleBase" id="RU368066"/>
    </source>
</evidence>
<evidence type="ECO:0000313" key="10">
    <source>
        <dbReference type="EMBL" id="POR32820.1"/>
    </source>
</evidence>
<keyword evidence="7 8" id="KW-0472">Membrane</keyword>
<protein>
    <recommendedName>
        <fullName evidence="4 8">Protein PNS1</fullName>
    </recommendedName>
</protein>
<evidence type="ECO:0000256" key="7">
    <source>
        <dbReference type="ARBA" id="ARBA00023136"/>
    </source>
</evidence>
<feature type="transmembrane region" description="Helical" evidence="8">
    <location>
        <begin position="121"/>
        <end position="146"/>
    </location>
</feature>
<feature type="transmembrane region" description="Helical" evidence="8">
    <location>
        <begin position="224"/>
        <end position="242"/>
    </location>
</feature>
<keyword evidence="5 8" id="KW-0812">Transmembrane</keyword>
<keyword evidence="11" id="KW-1185">Reference proteome</keyword>
<dbReference type="Pfam" id="PF04515">
    <property type="entry name" value="Choline_transpo"/>
    <property type="match status" value="1"/>
</dbReference>
<comment type="similarity">
    <text evidence="3 8">Belongs to the CTL (choline transporter-like) family.</text>
</comment>
<dbReference type="STRING" id="94208.A0A2S4KRM5"/>
<feature type="transmembrane region" description="Helical" evidence="8">
    <location>
        <begin position="470"/>
        <end position="494"/>
    </location>
</feature>
<dbReference type="GO" id="GO:0005886">
    <property type="term" value="C:plasma membrane"/>
    <property type="evidence" value="ECO:0007669"/>
    <property type="project" value="UniProtKB-SubCell"/>
</dbReference>
<feature type="transmembrane region" description="Helical" evidence="8">
    <location>
        <begin position="506"/>
        <end position="526"/>
    </location>
</feature>
<dbReference type="Proteomes" id="UP000237481">
    <property type="component" value="Unassembled WGS sequence"/>
</dbReference>
<evidence type="ECO:0000256" key="6">
    <source>
        <dbReference type="ARBA" id="ARBA00022989"/>
    </source>
</evidence>
<accession>A0A2S4KRM5</accession>
<dbReference type="OrthoDB" id="44736at2759"/>
<comment type="caution">
    <text evidence="10">The sequence shown here is derived from an EMBL/GenBank/DDBJ whole genome shotgun (WGS) entry which is preliminary data.</text>
</comment>
<dbReference type="PANTHER" id="PTHR12385:SF4">
    <property type="entry name" value="PROTEIN PNS1"/>
    <property type="match status" value="1"/>
</dbReference>
<feature type="transmembrane region" description="Helical" evidence="8">
    <location>
        <begin position="167"/>
        <end position="189"/>
    </location>
</feature>
<proteinExistence type="inferred from homology"/>
<evidence type="ECO:0000256" key="9">
    <source>
        <dbReference type="SAM" id="MobiDB-lite"/>
    </source>
</evidence>
<dbReference type="AlphaFoldDB" id="A0A2S4KRM5"/>
<comment type="subcellular location">
    <subcellularLocation>
        <location evidence="2 8">Cell membrane</location>
        <topology evidence="2 8">Multi-pass membrane protein</topology>
    </subcellularLocation>
</comment>
<evidence type="ECO:0000256" key="2">
    <source>
        <dbReference type="ARBA" id="ARBA00004651"/>
    </source>
</evidence>
<dbReference type="GO" id="GO:0022857">
    <property type="term" value="F:transmembrane transporter activity"/>
    <property type="evidence" value="ECO:0007669"/>
    <property type="project" value="UniProtKB-UniRule"/>
</dbReference>
<feature type="region of interest" description="Disordered" evidence="9">
    <location>
        <begin position="1"/>
        <end position="101"/>
    </location>
</feature>
<evidence type="ECO:0000313" key="11">
    <source>
        <dbReference type="Proteomes" id="UP000237481"/>
    </source>
</evidence>